<evidence type="ECO:0000256" key="3">
    <source>
        <dbReference type="ARBA" id="ARBA00022692"/>
    </source>
</evidence>
<evidence type="ECO:0000313" key="10">
    <source>
        <dbReference type="Proteomes" id="UP001500984"/>
    </source>
</evidence>
<proteinExistence type="predicted"/>
<name>A0ABP5IAM2_9MICO</name>
<comment type="caution">
    <text evidence="9">The sequence shown here is derived from an EMBL/GenBank/DDBJ whole genome shotgun (WGS) entry which is preliminary data.</text>
</comment>
<dbReference type="PANTHER" id="PTHR14969">
    <property type="entry name" value="SPHINGOSINE-1-PHOSPHATE PHOSPHOHYDROLASE"/>
    <property type="match status" value="1"/>
</dbReference>
<dbReference type="InterPro" id="IPR000326">
    <property type="entry name" value="PAP2/HPO"/>
</dbReference>
<dbReference type="SUPFAM" id="SSF48317">
    <property type="entry name" value="Acid phosphatase/Vanadium-dependent haloperoxidase"/>
    <property type="match status" value="1"/>
</dbReference>
<feature type="transmembrane region" description="Helical" evidence="7">
    <location>
        <begin position="146"/>
        <end position="167"/>
    </location>
</feature>
<evidence type="ECO:0000256" key="6">
    <source>
        <dbReference type="ARBA" id="ARBA00023136"/>
    </source>
</evidence>
<keyword evidence="3 7" id="KW-0812">Transmembrane</keyword>
<dbReference type="Gene3D" id="1.20.144.10">
    <property type="entry name" value="Phosphatidic acid phosphatase type 2/haloperoxidase"/>
    <property type="match status" value="1"/>
</dbReference>
<dbReference type="SMART" id="SM00014">
    <property type="entry name" value="acidPPc"/>
    <property type="match status" value="1"/>
</dbReference>
<evidence type="ECO:0000259" key="8">
    <source>
        <dbReference type="SMART" id="SM00014"/>
    </source>
</evidence>
<evidence type="ECO:0000313" key="9">
    <source>
        <dbReference type="EMBL" id="GAA2097113.1"/>
    </source>
</evidence>
<dbReference type="Proteomes" id="UP001500984">
    <property type="component" value="Unassembled WGS sequence"/>
</dbReference>
<keyword evidence="10" id="KW-1185">Reference proteome</keyword>
<organism evidence="9 10">
    <name type="scientific">Brevibacterium salitolerans</name>
    <dbReference type="NCBI Taxonomy" id="1403566"/>
    <lineage>
        <taxon>Bacteria</taxon>
        <taxon>Bacillati</taxon>
        <taxon>Actinomycetota</taxon>
        <taxon>Actinomycetes</taxon>
        <taxon>Micrococcales</taxon>
        <taxon>Brevibacteriaceae</taxon>
        <taxon>Brevibacterium</taxon>
    </lineage>
</organism>
<dbReference type="PANTHER" id="PTHR14969:SF62">
    <property type="entry name" value="DECAPRENYLPHOSPHORYL-5-PHOSPHORIBOSE PHOSPHATASE RV3807C-RELATED"/>
    <property type="match status" value="1"/>
</dbReference>
<gene>
    <name evidence="9" type="ORF">GCM10009823_17590</name>
</gene>
<reference evidence="10" key="1">
    <citation type="journal article" date="2019" name="Int. J. Syst. Evol. Microbiol.">
        <title>The Global Catalogue of Microorganisms (GCM) 10K type strain sequencing project: providing services to taxonomists for standard genome sequencing and annotation.</title>
        <authorList>
            <consortium name="The Broad Institute Genomics Platform"/>
            <consortium name="The Broad Institute Genome Sequencing Center for Infectious Disease"/>
            <person name="Wu L."/>
            <person name="Ma J."/>
        </authorList>
    </citation>
    <scope>NUCLEOTIDE SEQUENCE [LARGE SCALE GENOMIC DNA]</scope>
    <source>
        <strain evidence="10">JCM 15900</strain>
    </source>
</reference>
<feature type="transmembrane region" description="Helical" evidence="7">
    <location>
        <begin position="81"/>
        <end position="99"/>
    </location>
</feature>
<dbReference type="CDD" id="cd03392">
    <property type="entry name" value="PAP2_like_2"/>
    <property type="match status" value="1"/>
</dbReference>
<sequence length="214" mass="22057">MVLGAAGLLVVAAALGLWVYSAPGGETAVDHWWHDLAAGGGGAPLVGFSLVMDYVGAGWAGVLAVPLLIAAFLLWRRGWKAVVFALTACACSALVVQLAKHVVARARPEDMLVLSDFGSFPSGHTANAATVAAILWLLFPRMRVLVLGLLWIVLMAFSRTVLAVHWLTDTVGGAAVGIATALLCGVCLLPWAEPQGALRPEASSAPEPASGSGL</sequence>
<dbReference type="InterPro" id="IPR036938">
    <property type="entry name" value="PAP2/HPO_sf"/>
</dbReference>
<dbReference type="Pfam" id="PF01569">
    <property type="entry name" value="PAP2"/>
    <property type="match status" value="1"/>
</dbReference>
<evidence type="ECO:0000256" key="7">
    <source>
        <dbReference type="SAM" id="Phobius"/>
    </source>
</evidence>
<comment type="subcellular location">
    <subcellularLocation>
        <location evidence="1">Cell membrane</location>
        <topology evidence="1">Multi-pass membrane protein</topology>
    </subcellularLocation>
</comment>
<feature type="transmembrane region" description="Helical" evidence="7">
    <location>
        <begin position="54"/>
        <end position="74"/>
    </location>
</feature>
<keyword evidence="2" id="KW-1003">Cell membrane</keyword>
<evidence type="ECO:0000256" key="1">
    <source>
        <dbReference type="ARBA" id="ARBA00004651"/>
    </source>
</evidence>
<evidence type="ECO:0000256" key="4">
    <source>
        <dbReference type="ARBA" id="ARBA00022801"/>
    </source>
</evidence>
<keyword evidence="6 7" id="KW-0472">Membrane</keyword>
<feature type="domain" description="Phosphatidic acid phosphatase type 2/haloperoxidase" evidence="8">
    <location>
        <begin position="81"/>
        <end position="185"/>
    </location>
</feature>
<feature type="transmembrane region" description="Helical" evidence="7">
    <location>
        <begin position="173"/>
        <end position="192"/>
    </location>
</feature>
<keyword evidence="4" id="KW-0378">Hydrolase</keyword>
<dbReference type="EMBL" id="BAAAPZ010000006">
    <property type="protein sequence ID" value="GAA2097113.1"/>
    <property type="molecule type" value="Genomic_DNA"/>
</dbReference>
<protein>
    <recommendedName>
        <fullName evidence="8">Phosphatidic acid phosphatase type 2/haloperoxidase domain-containing protein</fullName>
    </recommendedName>
</protein>
<feature type="transmembrane region" description="Helical" evidence="7">
    <location>
        <begin position="119"/>
        <end position="139"/>
    </location>
</feature>
<evidence type="ECO:0000256" key="2">
    <source>
        <dbReference type="ARBA" id="ARBA00022475"/>
    </source>
</evidence>
<accession>A0ABP5IAM2</accession>
<keyword evidence="5 7" id="KW-1133">Transmembrane helix</keyword>
<evidence type="ECO:0000256" key="5">
    <source>
        <dbReference type="ARBA" id="ARBA00022989"/>
    </source>
</evidence>